<dbReference type="Proteomes" id="UP000677228">
    <property type="component" value="Unassembled WGS sequence"/>
</dbReference>
<dbReference type="AlphaFoldDB" id="A0A8S2KQY0"/>
<evidence type="ECO:0000313" key="2">
    <source>
        <dbReference type="EMBL" id="CAF3865639.1"/>
    </source>
</evidence>
<evidence type="ECO:0000313" key="1">
    <source>
        <dbReference type="EMBL" id="CAF1103808.1"/>
    </source>
</evidence>
<organism evidence="2 3">
    <name type="scientific">Didymodactylos carnosus</name>
    <dbReference type="NCBI Taxonomy" id="1234261"/>
    <lineage>
        <taxon>Eukaryota</taxon>
        <taxon>Metazoa</taxon>
        <taxon>Spiralia</taxon>
        <taxon>Gnathifera</taxon>
        <taxon>Rotifera</taxon>
        <taxon>Eurotatoria</taxon>
        <taxon>Bdelloidea</taxon>
        <taxon>Philodinida</taxon>
        <taxon>Philodinidae</taxon>
        <taxon>Didymodactylos</taxon>
    </lineage>
</organism>
<sequence length="216" mass="25323">MKYFLVYRTELLQLLQIFENGACLLNNDKYAMMSLIDESNFVIEEKNVAEQRNLFTLVLGDDNQYNQISPQSSEKILFDQSDGDPLIENSLMNLIHTITHFNIIQNCNDITNLSTIYNRIVQSIKSLDRYSVNNLEELQPLISLLQVIEMLTNNPLKTFRSVIRYISTNINIFQSCQLIHEFIQFLRGEIYQDSDRDDQSIDRTLTKLEAELLRNW</sequence>
<comment type="caution">
    <text evidence="2">The sequence shown here is derived from an EMBL/GenBank/DDBJ whole genome shotgun (WGS) entry which is preliminary data.</text>
</comment>
<proteinExistence type="predicted"/>
<protein>
    <submittedName>
        <fullName evidence="2">Uncharacterized protein</fullName>
    </submittedName>
</protein>
<name>A0A8S2KQY0_9BILA</name>
<reference evidence="2" key="1">
    <citation type="submission" date="2021-02" db="EMBL/GenBank/DDBJ databases">
        <authorList>
            <person name="Nowell W R."/>
        </authorList>
    </citation>
    <scope>NUCLEOTIDE SEQUENCE</scope>
</reference>
<dbReference type="Proteomes" id="UP000682733">
    <property type="component" value="Unassembled WGS sequence"/>
</dbReference>
<accession>A0A8S2KQY0</accession>
<dbReference type="EMBL" id="CAJOBA010010264">
    <property type="protein sequence ID" value="CAF3865639.1"/>
    <property type="molecule type" value="Genomic_DNA"/>
</dbReference>
<dbReference type="EMBL" id="CAJNOK010010003">
    <property type="protein sequence ID" value="CAF1103808.1"/>
    <property type="molecule type" value="Genomic_DNA"/>
</dbReference>
<gene>
    <name evidence="1" type="ORF">OVA965_LOCUS19426</name>
    <name evidence="2" type="ORF">TMI583_LOCUS19452</name>
</gene>
<evidence type="ECO:0000313" key="3">
    <source>
        <dbReference type="Proteomes" id="UP000682733"/>
    </source>
</evidence>
<feature type="non-terminal residue" evidence="2">
    <location>
        <position position="216"/>
    </location>
</feature>